<reference evidence="2 3" key="1">
    <citation type="submission" date="2017-11" db="EMBL/GenBank/DDBJ databases">
        <title>Genome sequencing of a diverse group of Pseudomonas species.</title>
        <authorList>
            <person name="Loper J."/>
        </authorList>
    </citation>
    <scope>NUCLEOTIDE SEQUENCE [LARGE SCALE GENOMIC DNA]</scope>
    <source>
        <strain evidence="2 3">LMG 25716</strain>
    </source>
</reference>
<sequence>MNFVKSILTTTLLLSIAAAAEAAVTPEQAAQLGTSLTGVGAEKAGNAEGTIPTYTGGLTTPPASFQPGSSVRPDPFEGEKPRLVINAKNAAEYTGKLTASTQELLKRYPNFRVDVYPTHRTVALPAQVLANTKVNAVGAKTAEGGLTMENALPGVPFPIPGDGNEAVWNHLLRYLGSGVTNKYDSWNVDSSGTASLSTTGLFNIEYPLFAANRPAGPVAPNEVFYKIKLQYTGPARRAGEALLLLDAVNPLMQPRRAWQYLPGQRRVKLAPNLAYDTPNPTTTGTATYDDAFLFNGAMDRYDFKLAGKKEVLVPYNTYKLNYHTNAADVTTANFINPDLMRWELHRVWVVEATLKPGKRHIYSKRTFYLDEDSWAVLASDQYDARGQLFRGGFTHLTYSYDVQAPDTLNHMIYDFVSGAYNLNGFYGPYGGMKYIEPLSKAQWVPESLAGTGIR</sequence>
<dbReference type="CDD" id="cd16329">
    <property type="entry name" value="LolA_like"/>
    <property type="match status" value="1"/>
</dbReference>
<feature type="chain" id="PRO_5045776068" evidence="1">
    <location>
        <begin position="23"/>
        <end position="454"/>
    </location>
</feature>
<gene>
    <name evidence="2" type="ORF">ATI02_0897</name>
</gene>
<proteinExistence type="predicted"/>
<evidence type="ECO:0000313" key="2">
    <source>
        <dbReference type="EMBL" id="PKA68152.1"/>
    </source>
</evidence>
<dbReference type="RefSeq" id="WP_100845547.1">
    <property type="nucleotide sequence ID" value="NZ_PHHE01000001.1"/>
</dbReference>
<comment type="caution">
    <text evidence="2">The sequence shown here is derived from an EMBL/GenBank/DDBJ whole genome shotgun (WGS) entry which is preliminary data.</text>
</comment>
<accession>A0ABX4PW42</accession>
<dbReference type="Pfam" id="PF07044">
    <property type="entry name" value="DUF1329"/>
    <property type="match status" value="1"/>
</dbReference>
<organism evidence="2 3">
    <name type="scientific">Pseudomonas baetica</name>
    <dbReference type="NCBI Taxonomy" id="674054"/>
    <lineage>
        <taxon>Bacteria</taxon>
        <taxon>Pseudomonadati</taxon>
        <taxon>Pseudomonadota</taxon>
        <taxon>Gammaproteobacteria</taxon>
        <taxon>Pseudomonadales</taxon>
        <taxon>Pseudomonadaceae</taxon>
        <taxon>Pseudomonas</taxon>
    </lineage>
</organism>
<evidence type="ECO:0000313" key="3">
    <source>
        <dbReference type="Proteomes" id="UP000232455"/>
    </source>
</evidence>
<dbReference type="Gene3D" id="2.50.20.10">
    <property type="entry name" value="Lipoprotein localisation LolA/LolB/LppX"/>
    <property type="match status" value="1"/>
</dbReference>
<feature type="signal peptide" evidence="1">
    <location>
        <begin position="1"/>
        <end position="22"/>
    </location>
</feature>
<keyword evidence="1" id="KW-0732">Signal</keyword>
<protein>
    <submittedName>
        <fullName evidence="2">Uncharacterized protein DUF1329</fullName>
    </submittedName>
</protein>
<keyword evidence="3" id="KW-1185">Reference proteome</keyword>
<evidence type="ECO:0000256" key="1">
    <source>
        <dbReference type="SAM" id="SignalP"/>
    </source>
</evidence>
<dbReference type="InterPro" id="IPR010752">
    <property type="entry name" value="DUF1329"/>
</dbReference>
<dbReference type="EMBL" id="PHHE01000001">
    <property type="protein sequence ID" value="PKA68152.1"/>
    <property type="molecule type" value="Genomic_DNA"/>
</dbReference>
<name>A0ABX4PW42_9PSED</name>
<dbReference type="Proteomes" id="UP000232455">
    <property type="component" value="Unassembled WGS sequence"/>
</dbReference>